<feature type="transmembrane region" description="Helical" evidence="7">
    <location>
        <begin position="18"/>
        <end position="39"/>
    </location>
</feature>
<proteinExistence type="inferred from homology"/>
<keyword evidence="5 7" id="KW-0472">Membrane</keyword>
<evidence type="ECO:0000256" key="1">
    <source>
        <dbReference type="ARBA" id="ARBA00004651"/>
    </source>
</evidence>
<evidence type="ECO:0000313" key="9">
    <source>
        <dbReference type="EMBL" id="QDO90134.1"/>
    </source>
</evidence>
<keyword evidence="2" id="KW-1003">Cell membrane</keyword>
<evidence type="ECO:0000256" key="6">
    <source>
        <dbReference type="ARBA" id="ARBA00038076"/>
    </source>
</evidence>
<reference evidence="9 10" key="1">
    <citation type="submission" date="2019-07" db="EMBL/GenBank/DDBJ databases">
        <title>complete genome sequencing of Ornithinimicrobium sp. H23M54.</title>
        <authorList>
            <person name="Bae J.-W."/>
            <person name="Lee S.-Y."/>
        </authorList>
    </citation>
    <scope>NUCLEOTIDE SEQUENCE [LARGE SCALE GENOMIC DNA]</scope>
    <source>
        <strain evidence="9 10">H23M54</strain>
    </source>
</reference>
<protein>
    <submittedName>
        <fullName evidence="9">FtsX-like permease family protein</fullName>
    </submittedName>
</protein>
<sequence>MSTASLAVSGLRGHARRLAATAVAIVLSVAFVATTMLMLDALERGVGEAVAGDLVNRDLVVQQDDGTGNAAGVEALRAADGLTVVDASARVHGLIGEDGAVAMTAPRGPDVAMEEGVLPTGPDQVVVSSTSAATVGDTITFQAYEEDGTQGEGIDLDVVGVMDVGNAPELSWNEVLVVDEATLRGWDPQLSFETVTVDLSGADESAARATIEELMPDAEVLTGQEAATEAVSMATGGLDLLGPVLLGFGAIAVATSALVIANTFAIVLAQRTRELALLRCVGATRSQVRRTVLTEAGLLGVAAATVGVLLAVVLTWTAASLVGEIDLGMPMTLRPGLDPVSLAVPWLVGVAVTLGAAWWPTLRATRVAPMAALAPASAPAAASRPGVVRILASVLLLGAGAAGLVLAASSGDVLVGVAAGLVSFIGVLVAAVFFVPAGIRALGAALRGVPGRLAVGNTVANPGRAAATSAALLIGVTLITMTSVGAASAERTALTEIDAEYPADVMVFPGFSETAQRVADLAEADADGTADSDEPVLGMVADGISAESAARVADLDGVAVSAALPAGWLQVRSHDEDWWTESAVFGTDVDTTGPALHDPGLLQVLEPGTIGVASHMLEYGGLTLGEMVTVTGADGSAELRVVEVPMGEFVMPAAQLATLDRSSVNESGLLIRLSEGADVPAVVADIQDIVETEGAWITGGAPARAQLTTVLDLLVLITTALLGVAVVIAVVGIANTLALSVLERSRENALLRAVGLTRSQLRGMLTVEGLLLAVVSALLGIALGVTYAWFGVRTLMPEGTETVLAFPVPRLAIILAVAIVAGLLASVLPARRAARTAPAAGLAAV</sequence>
<keyword evidence="10" id="KW-1185">Reference proteome</keyword>
<evidence type="ECO:0000259" key="8">
    <source>
        <dbReference type="Pfam" id="PF02687"/>
    </source>
</evidence>
<feature type="domain" description="ABC3 transporter permease C-terminal" evidence="8">
    <location>
        <begin position="721"/>
        <end position="838"/>
    </location>
</feature>
<organism evidence="9 10">
    <name type="scientific">Ornithinimicrobium ciconiae</name>
    <dbReference type="NCBI Taxonomy" id="2594265"/>
    <lineage>
        <taxon>Bacteria</taxon>
        <taxon>Bacillati</taxon>
        <taxon>Actinomycetota</taxon>
        <taxon>Actinomycetes</taxon>
        <taxon>Micrococcales</taxon>
        <taxon>Ornithinimicrobiaceae</taxon>
        <taxon>Ornithinimicrobium</taxon>
    </lineage>
</organism>
<dbReference type="PANTHER" id="PTHR30572:SF4">
    <property type="entry name" value="ABC TRANSPORTER PERMEASE YTRF"/>
    <property type="match status" value="1"/>
</dbReference>
<comment type="similarity">
    <text evidence="6">Belongs to the ABC-4 integral membrane protein family.</text>
</comment>
<evidence type="ECO:0000256" key="3">
    <source>
        <dbReference type="ARBA" id="ARBA00022692"/>
    </source>
</evidence>
<dbReference type="GO" id="GO:0005886">
    <property type="term" value="C:plasma membrane"/>
    <property type="evidence" value="ECO:0007669"/>
    <property type="project" value="UniProtKB-SubCell"/>
</dbReference>
<evidence type="ECO:0000256" key="2">
    <source>
        <dbReference type="ARBA" id="ARBA00022475"/>
    </source>
</evidence>
<feature type="transmembrane region" description="Helical" evidence="7">
    <location>
        <begin position="810"/>
        <end position="828"/>
    </location>
</feature>
<evidence type="ECO:0000256" key="7">
    <source>
        <dbReference type="SAM" id="Phobius"/>
    </source>
</evidence>
<dbReference type="PANTHER" id="PTHR30572">
    <property type="entry name" value="MEMBRANE COMPONENT OF TRANSPORTER-RELATED"/>
    <property type="match status" value="1"/>
</dbReference>
<feature type="transmembrane region" description="Helical" evidence="7">
    <location>
        <begin position="339"/>
        <end position="359"/>
    </location>
</feature>
<keyword evidence="4 7" id="KW-1133">Transmembrane helix</keyword>
<feature type="transmembrane region" description="Helical" evidence="7">
    <location>
        <begin position="470"/>
        <end position="489"/>
    </location>
</feature>
<evidence type="ECO:0000313" key="10">
    <source>
        <dbReference type="Proteomes" id="UP000315395"/>
    </source>
</evidence>
<feature type="transmembrane region" description="Helical" evidence="7">
    <location>
        <begin position="713"/>
        <end position="742"/>
    </location>
</feature>
<dbReference type="OrthoDB" id="9780560at2"/>
<dbReference type="InterPro" id="IPR003838">
    <property type="entry name" value="ABC3_permease_C"/>
</dbReference>
<comment type="subcellular location">
    <subcellularLocation>
        <location evidence="1">Cell membrane</location>
        <topology evidence="1">Multi-pass membrane protein</topology>
    </subcellularLocation>
</comment>
<gene>
    <name evidence="9" type="ORF">FNH13_00005</name>
</gene>
<accession>A0A516GF26</accession>
<feature type="transmembrane region" description="Helical" evidence="7">
    <location>
        <begin position="413"/>
        <end position="437"/>
    </location>
</feature>
<dbReference type="InterPro" id="IPR050250">
    <property type="entry name" value="Macrolide_Exporter_MacB"/>
</dbReference>
<dbReference type="RefSeq" id="WP_143784860.1">
    <property type="nucleotide sequence ID" value="NZ_CP041616.1"/>
</dbReference>
<name>A0A516GF26_9MICO</name>
<evidence type="ECO:0000256" key="5">
    <source>
        <dbReference type="ARBA" id="ARBA00023136"/>
    </source>
</evidence>
<dbReference type="AlphaFoldDB" id="A0A516GF26"/>
<dbReference type="GO" id="GO:0022857">
    <property type="term" value="F:transmembrane transporter activity"/>
    <property type="evidence" value="ECO:0007669"/>
    <property type="project" value="TreeGrafter"/>
</dbReference>
<feature type="transmembrane region" description="Helical" evidence="7">
    <location>
        <begin position="387"/>
        <end position="407"/>
    </location>
</feature>
<evidence type="ECO:0000256" key="4">
    <source>
        <dbReference type="ARBA" id="ARBA00022989"/>
    </source>
</evidence>
<dbReference type="Proteomes" id="UP000315395">
    <property type="component" value="Chromosome"/>
</dbReference>
<feature type="transmembrane region" description="Helical" evidence="7">
    <location>
        <begin position="763"/>
        <end position="790"/>
    </location>
</feature>
<dbReference type="Pfam" id="PF02687">
    <property type="entry name" value="FtsX"/>
    <property type="match status" value="2"/>
</dbReference>
<feature type="transmembrane region" description="Helical" evidence="7">
    <location>
        <begin position="244"/>
        <end position="269"/>
    </location>
</feature>
<keyword evidence="3 7" id="KW-0812">Transmembrane</keyword>
<feature type="transmembrane region" description="Helical" evidence="7">
    <location>
        <begin position="296"/>
        <end position="319"/>
    </location>
</feature>
<feature type="domain" description="ABC3 transporter permease C-terminal" evidence="8">
    <location>
        <begin position="248"/>
        <end position="367"/>
    </location>
</feature>
<dbReference type="KEGG" id="orz:FNH13_00005"/>
<dbReference type="EMBL" id="CP041616">
    <property type="protein sequence ID" value="QDO90134.1"/>
    <property type="molecule type" value="Genomic_DNA"/>
</dbReference>